<dbReference type="EMBL" id="ML992503">
    <property type="protein sequence ID" value="KAF2225907.1"/>
    <property type="molecule type" value="Genomic_DNA"/>
</dbReference>
<keyword evidence="2" id="KW-0805">Transcription regulation</keyword>
<dbReference type="SMART" id="SM00066">
    <property type="entry name" value="GAL4"/>
    <property type="match status" value="1"/>
</dbReference>
<dbReference type="PANTHER" id="PTHR47424">
    <property type="entry name" value="REGULATORY PROTEIN GAL4"/>
    <property type="match status" value="1"/>
</dbReference>
<evidence type="ECO:0000256" key="4">
    <source>
        <dbReference type="ARBA" id="ARBA00023242"/>
    </source>
</evidence>
<dbReference type="Pfam" id="PF00172">
    <property type="entry name" value="Zn_clus"/>
    <property type="match status" value="1"/>
</dbReference>
<dbReference type="GO" id="GO:0000978">
    <property type="term" value="F:RNA polymerase II cis-regulatory region sequence-specific DNA binding"/>
    <property type="evidence" value="ECO:0007669"/>
    <property type="project" value="TreeGrafter"/>
</dbReference>
<dbReference type="GO" id="GO:0005634">
    <property type="term" value="C:nucleus"/>
    <property type="evidence" value="ECO:0007669"/>
    <property type="project" value="TreeGrafter"/>
</dbReference>
<keyword evidence="1" id="KW-0479">Metal-binding</keyword>
<dbReference type="InterPro" id="IPR051127">
    <property type="entry name" value="Fungal_SecMet_Regulators"/>
</dbReference>
<keyword evidence="4" id="KW-0539">Nucleus</keyword>
<name>A0A6A6GJT9_9PEZI</name>
<keyword evidence="8" id="KW-1185">Reference proteome</keyword>
<dbReference type="GO" id="GO:0008270">
    <property type="term" value="F:zinc ion binding"/>
    <property type="evidence" value="ECO:0007669"/>
    <property type="project" value="InterPro"/>
</dbReference>
<evidence type="ECO:0000313" key="7">
    <source>
        <dbReference type="EMBL" id="KAF2225907.1"/>
    </source>
</evidence>
<accession>A0A6A6GJT9</accession>
<dbReference type="PROSITE" id="PS50048">
    <property type="entry name" value="ZN2_CY6_FUNGAL_2"/>
    <property type="match status" value="1"/>
</dbReference>
<evidence type="ECO:0000313" key="8">
    <source>
        <dbReference type="Proteomes" id="UP000799538"/>
    </source>
</evidence>
<protein>
    <recommendedName>
        <fullName evidence="6">Zn(2)-C6 fungal-type domain-containing protein</fullName>
    </recommendedName>
</protein>
<dbReference type="SMART" id="SM00906">
    <property type="entry name" value="Fungal_trans"/>
    <property type="match status" value="1"/>
</dbReference>
<dbReference type="Pfam" id="PF04082">
    <property type="entry name" value="Fungal_trans"/>
    <property type="match status" value="1"/>
</dbReference>
<proteinExistence type="predicted"/>
<feature type="compositionally biased region" description="Polar residues" evidence="5">
    <location>
        <begin position="52"/>
        <end position="68"/>
    </location>
</feature>
<dbReference type="InterPro" id="IPR007219">
    <property type="entry name" value="XnlR_reg_dom"/>
</dbReference>
<feature type="region of interest" description="Disordered" evidence="5">
    <location>
        <begin position="52"/>
        <end position="98"/>
    </location>
</feature>
<dbReference type="CDD" id="cd12148">
    <property type="entry name" value="fungal_TF_MHR"/>
    <property type="match status" value="1"/>
</dbReference>
<gene>
    <name evidence="7" type="ORF">BDZ85DRAFT_232020</name>
</gene>
<dbReference type="GO" id="GO:0006351">
    <property type="term" value="P:DNA-templated transcription"/>
    <property type="evidence" value="ECO:0007669"/>
    <property type="project" value="InterPro"/>
</dbReference>
<dbReference type="AlphaFoldDB" id="A0A6A6GJT9"/>
<evidence type="ECO:0000256" key="1">
    <source>
        <dbReference type="ARBA" id="ARBA00022723"/>
    </source>
</evidence>
<evidence type="ECO:0000259" key="6">
    <source>
        <dbReference type="PROSITE" id="PS50048"/>
    </source>
</evidence>
<dbReference type="Proteomes" id="UP000799538">
    <property type="component" value="Unassembled WGS sequence"/>
</dbReference>
<dbReference type="InterPro" id="IPR001138">
    <property type="entry name" value="Zn2Cys6_DnaBD"/>
</dbReference>
<dbReference type="PANTHER" id="PTHR47424:SF9">
    <property type="entry name" value="TAH-2"/>
    <property type="match status" value="1"/>
</dbReference>
<feature type="compositionally biased region" description="Basic and acidic residues" evidence="5">
    <location>
        <begin position="78"/>
        <end position="88"/>
    </location>
</feature>
<dbReference type="Gene3D" id="4.10.240.10">
    <property type="entry name" value="Zn(2)-C6 fungal-type DNA-binding domain"/>
    <property type="match status" value="1"/>
</dbReference>
<dbReference type="CDD" id="cd00067">
    <property type="entry name" value="GAL4"/>
    <property type="match status" value="1"/>
</dbReference>
<evidence type="ECO:0000256" key="2">
    <source>
        <dbReference type="ARBA" id="ARBA00023015"/>
    </source>
</evidence>
<dbReference type="GO" id="GO:0000435">
    <property type="term" value="P:positive regulation of transcription from RNA polymerase II promoter by galactose"/>
    <property type="evidence" value="ECO:0007669"/>
    <property type="project" value="TreeGrafter"/>
</dbReference>
<dbReference type="GO" id="GO:0000981">
    <property type="term" value="F:DNA-binding transcription factor activity, RNA polymerase II-specific"/>
    <property type="evidence" value="ECO:0007669"/>
    <property type="project" value="InterPro"/>
</dbReference>
<evidence type="ECO:0000256" key="5">
    <source>
        <dbReference type="SAM" id="MobiDB-lite"/>
    </source>
</evidence>
<dbReference type="PROSITE" id="PS00463">
    <property type="entry name" value="ZN2_CY6_FUNGAL_1"/>
    <property type="match status" value="1"/>
</dbReference>
<sequence>MAEDASRKRRRFDRVNQACNLCRSRKVKCDGNWPCTYCARRDLSDTCTFVASDQQQHNGPRTPNSTHHTPGPARTSSPRRDQANDRTNDWAGSNGPRRCTIASNEMTSHLGNETAVPLAGQLLRDADGKAVFIGDCAPLSFLRAVRQFITTDLDPHARFARVCQTQMTDELGRPNPTRSGSSLPEVDLSTASLLLSQYRMASSGMVDIFDPSLISSEMDAWSAGAQDLKDLTSAVFYLILAIGAQETADDRAIVWFEHSKAIIQNDFCENMSIQVVQGHTLMALYMLRAFKPNAAYLFFSLAARSAYAIGLHRAEVNASFELPLKALRNRIWRSLRVFDLFISCLLGRPPGISDADDTHRRAAAKTAGTPVNLLEANLSLSDILEQVVVQVYSRKHISVKVAHFVSNQLKAWASTWLEPLMELLGEERPTPGVEGDSTGALQVVSTYLYSITLLARPFLIYDVYDSLGTSQARAPTTQYEERNKKKFADGAIDAAITLVNIIQDLISAEKVPSLAPGVVSWLFASSLTLGLGMLGRHGLVLEEPTRASVQCLQHFGKVDPHARQYSSIVQTLVDVTSSYIRNREPDFRHKLKQASSELFGLTFTTQTASPAAAANGFGPAAAADAAFELDQSATALPNQQTTPMNPLSFPWSAEDDQTLQDFLRPTGPNFGFAFEDSFFSIDDGAATLLNGDVT</sequence>
<organism evidence="7 8">
    <name type="scientific">Elsinoe ampelina</name>
    <dbReference type="NCBI Taxonomy" id="302913"/>
    <lineage>
        <taxon>Eukaryota</taxon>
        <taxon>Fungi</taxon>
        <taxon>Dikarya</taxon>
        <taxon>Ascomycota</taxon>
        <taxon>Pezizomycotina</taxon>
        <taxon>Dothideomycetes</taxon>
        <taxon>Dothideomycetidae</taxon>
        <taxon>Myriangiales</taxon>
        <taxon>Elsinoaceae</taxon>
        <taxon>Elsinoe</taxon>
    </lineage>
</organism>
<dbReference type="OrthoDB" id="47007at2759"/>
<dbReference type="InterPro" id="IPR036864">
    <property type="entry name" value="Zn2-C6_fun-type_DNA-bd_sf"/>
</dbReference>
<keyword evidence="3" id="KW-0804">Transcription</keyword>
<evidence type="ECO:0000256" key="3">
    <source>
        <dbReference type="ARBA" id="ARBA00023163"/>
    </source>
</evidence>
<feature type="domain" description="Zn(2)-C6 fungal-type" evidence="6">
    <location>
        <begin position="18"/>
        <end position="49"/>
    </location>
</feature>
<dbReference type="SUPFAM" id="SSF57701">
    <property type="entry name" value="Zn2/Cys6 DNA-binding domain"/>
    <property type="match status" value="1"/>
</dbReference>
<reference evidence="8" key="1">
    <citation type="journal article" date="2020" name="Stud. Mycol.">
        <title>101 Dothideomycetes genomes: A test case for predicting lifestyles and emergence of pathogens.</title>
        <authorList>
            <person name="Haridas S."/>
            <person name="Albert R."/>
            <person name="Binder M."/>
            <person name="Bloem J."/>
            <person name="LaButti K."/>
            <person name="Salamov A."/>
            <person name="Andreopoulos B."/>
            <person name="Baker S."/>
            <person name="Barry K."/>
            <person name="Bills G."/>
            <person name="Bluhm B."/>
            <person name="Cannon C."/>
            <person name="Castanera R."/>
            <person name="Culley D."/>
            <person name="Daum C."/>
            <person name="Ezra D."/>
            <person name="Gonzalez J."/>
            <person name="Henrissat B."/>
            <person name="Kuo A."/>
            <person name="Liang C."/>
            <person name="Lipzen A."/>
            <person name="Lutzoni F."/>
            <person name="Magnuson J."/>
            <person name="Mondo S."/>
            <person name="Nolan M."/>
            <person name="Ohm R."/>
            <person name="Pangilinan J."/>
            <person name="Park H.-J."/>
            <person name="Ramirez L."/>
            <person name="Alfaro M."/>
            <person name="Sun H."/>
            <person name="Tritt A."/>
            <person name="Yoshinaga Y."/>
            <person name="Zwiers L.-H."/>
            <person name="Turgeon B."/>
            <person name="Goodwin S."/>
            <person name="Spatafora J."/>
            <person name="Crous P."/>
            <person name="Grigoriev I."/>
        </authorList>
    </citation>
    <scope>NUCLEOTIDE SEQUENCE [LARGE SCALE GENOMIC DNA]</scope>
    <source>
        <strain evidence="8">CECT 20119</strain>
    </source>
</reference>